<proteinExistence type="predicted"/>
<keyword evidence="3" id="KW-1185">Reference proteome</keyword>
<evidence type="ECO:0000313" key="2">
    <source>
        <dbReference type="EMBL" id="NMP24944.1"/>
    </source>
</evidence>
<dbReference type="EMBL" id="JABBVZ010000180">
    <property type="protein sequence ID" value="NMP24944.1"/>
    <property type="molecule type" value="Genomic_DNA"/>
</dbReference>
<dbReference type="PRINTS" id="PR00111">
    <property type="entry name" value="ABHYDROLASE"/>
</dbReference>
<dbReference type="RefSeq" id="WP_169103147.1">
    <property type="nucleotide sequence ID" value="NZ_JABBVZ010000180.1"/>
</dbReference>
<dbReference type="SUPFAM" id="SSF53474">
    <property type="entry name" value="alpha/beta-Hydrolases"/>
    <property type="match status" value="1"/>
</dbReference>
<dbReference type="PANTHER" id="PTHR43798">
    <property type="entry name" value="MONOACYLGLYCEROL LIPASE"/>
    <property type="match status" value="1"/>
</dbReference>
<gene>
    <name evidence="2" type="ORF">HIJ39_21795</name>
</gene>
<organism evidence="2 3">
    <name type="scientific">Sulfobacillus harzensis</name>
    <dbReference type="NCBI Taxonomy" id="2729629"/>
    <lineage>
        <taxon>Bacteria</taxon>
        <taxon>Bacillati</taxon>
        <taxon>Bacillota</taxon>
        <taxon>Clostridia</taxon>
        <taxon>Eubacteriales</taxon>
        <taxon>Clostridiales Family XVII. Incertae Sedis</taxon>
        <taxon>Sulfobacillus</taxon>
    </lineage>
</organism>
<evidence type="ECO:0000259" key="1">
    <source>
        <dbReference type="Pfam" id="PF00561"/>
    </source>
</evidence>
<dbReference type="Pfam" id="PF00561">
    <property type="entry name" value="Abhydrolase_1"/>
    <property type="match status" value="1"/>
</dbReference>
<dbReference type="Proteomes" id="UP000533476">
    <property type="component" value="Unassembled WGS sequence"/>
</dbReference>
<dbReference type="Gene3D" id="3.40.50.1820">
    <property type="entry name" value="alpha/beta hydrolase"/>
    <property type="match status" value="1"/>
</dbReference>
<dbReference type="GO" id="GO:0016787">
    <property type="term" value="F:hydrolase activity"/>
    <property type="evidence" value="ECO:0007669"/>
    <property type="project" value="UniProtKB-KW"/>
</dbReference>
<dbReference type="InterPro" id="IPR029058">
    <property type="entry name" value="AB_hydrolase_fold"/>
</dbReference>
<protein>
    <submittedName>
        <fullName evidence="2">Alpha/beta hydrolase</fullName>
    </submittedName>
</protein>
<name>A0A7Y0L7W4_9FIRM</name>
<evidence type="ECO:0000313" key="3">
    <source>
        <dbReference type="Proteomes" id="UP000533476"/>
    </source>
</evidence>
<keyword evidence="2" id="KW-0378">Hydrolase</keyword>
<reference evidence="2 3" key="1">
    <citation type="submission" date="2020-04" db="EMBL/GenBank/DDBJ databases">
        <authorList>
            <person name="Zhang R."/>
            <person name="Schippers A."/>
        </authorList>
    </citation>
    <scope>NUCLEOTIDE SEQUENCE [LARGE SCALE GENOMIC DNA]</scope>
    <source>
        <strain evidence="2 3">DSM 109850</strain>
    </source>
</reference>
<sequence>MRFYDETIGSGRPVVFFPGAGWPGRAGLNIGEALQHDHQFFMVDLPGYGRSEGIEPPVSERAIADWVASYLDSRNLSQVHVVGHSLGGYMALVFASHYPSRVSSVTLLDMGHERLPRWHSQPGAFGYVVPVISTAERLVGIQRLSRWLGRLNDPADQTETLEQRVNTCRQKGWYAFEDDYYLREALTYEPVLAPEGLALLLALYRAHSPRLLARIAIPTLLVYSTRASQPSKVQRKAEQSVQWVLRRNPHIWTIGVNGGHYVHWVDASVVGSVADHIRSTSHKLIPTEASSQ</sequence>
<feature type="domain" description="AB hydrolase-1" evidence="1">
    <location>
        <begin position="14"/>
        <end position="266"/>
    </location>
</feature>
<dbReference type="AlphaFoldDB" id="A0A7Y0L7W4"/>
<accession>A0A7Y0L7W4</accession>
<dbReference type="InterPro" id="IPR000073">
    <property type="entry name" value="AB_hydrolase_1"/>
</dbReference>
<dbReference type="InterPro" id="IPR050266">
    <property type="entry name" value="AB_hydrolase_sf"/>
</dbReference>
<comment type="caution">
    <text evidence="2">The sequence shown here is derived from an EMBL/GenBank/DDBJ whole genome shotgun (WGS) entry which is preliminary data.</text>
</comment>